<keyword evidence="5" id="KW-1185">Reference proteome</keyword>
<accession>A0A0K9G7R0</accession>
<dbReference type="InterPro" id="IPR036388">
    <property type="entry name" value="WH-like_DNA-bd_sf"/>
</dbReference>
<dbReference type="RefSeq" id="WP_053178210.1">
    <property type="nucleotide sequence ID" value="NZ_LFZW01000002.1"/>
</dbReference>
<dbReference type="SUPFAM" id="SSF53613">
    <property type="entry name" value="Ribokinase-like"/>
    <property type="match status" value="1"/>
</dbReference>
<dbReference type="OrthoDB" id="9806249at2"/>
<name>A0A0K9G7R0_9BACI</name>
<feature type="domain" description="Carbohydrate kinase PfkB" evidence="3">
    <location>
        <begin position="58"/>
        <end position="349"/>
    </location>
</feature>
<dbReference type="SUPFAM" id="SSF46785">
    <property type="entry name" value="Winged helix' DNA-binding domain"/>
    <property type="match status" value="1"/>
</dbReference>
<dbReference type="Gene3D" id="3.40.1190.20">
    <property type="match status" value="1"/>
</dbReference>
<sequence length="369" mass="41042">MVKDQHILSLIKENPFISQQELSVKLGLSRSAVAGYISTLTKKGEILGRAYIVREESRITCIGGANIDRKSQTLKPIQYGTSNPATVRQSCGGISRNVAENLGRLGCQVSLITLIGDDQEGRWLLEETKRYGVDVSQCLAINMEKTGSYTSILTDTGEKILAVADMQIYDQFSIEFIEARWSHLASSHIIFADSNLPEETLTYLIKRCEKEQLTLWVNPVSAPKALRLPYNLHGIDLLIANREEAAALSQMEIETIEDCKKASEKILQRGVKQVIVILDRQGVFWADHDRKQEHLPPIQTDILNFAGAEESLIGGVLFGMSHDETFEQAVRLGMAASAITLQTWDTNADLTADQLYSLVENSINNNYTP</sequence>
<dbReference type="InterPro" id="IPR011611">
    <property type="entry name" value="PfkB_dom"/>
</dbReference>
<dbReference type="InterPro" id="IPR036390">
    <property type="entry name" value="WH_DNA-bd_sf"/>
</dbReference>
<keyword evidence="2 4" id="KW-0418">Kinase</keyword>
<evidence type="ECO:0000313" key="4">
    <source>
        <dbReference type="EMBL" id="KMY42769.1"/>
    </source>
</evidence>
<evidence type="ECO:0000259" key="3">
    <source>
        <dbReference type="Pfam" id="PF00294"/>
    </source>
</evidence>
<evidence type="ECO:0000256" key="1">
    <source>
        <dbReference type="ARBA" id="ARBA00022679"/>
    </source>
</evidence>
<dbReference type="InterPro" id="IPR029056">
    <property type="entry name" value="Ribokinase-like"/>
</dbReference>
<dbReference type="STRING" id="1679170.AC625_24250"/>
<dbReference type="PANTHER" id="PTHR10584">
    <property type="entry name" value="SUGAR KINASE"/>
    <property type="match status" value="1"/>
</dbReference>
<comment type="caution">
    <text evidence="4">The sequence shown here is derived from an EMBL/GenBank/DDBJ whole genome shotgun (WGS) entry which is preliminary data.</text>
</comment>
<dbReference type="GO" id="GO:0016301">
    <property type="term" value="F:kinase activity"/>
    <property type="evidence" value="ECO:0007669"/>
    <property type="project" value="UniProtKB-KW"/>
</dbReference>
<dbReference type="Pfam" id="PF00294">
    <property type="entry name" value="PfkB"/>
    <property type="match status" value="1"/>
</dbReference>
<gene>
    <name evidence="4" type="ORF">AC625_24250</name>
</gene>
<dbReference type="PANTHER" id="PTHR10584:SF166">
    <property type="entry name" value="RIBOKINASE"/>
    <property type="match status" value="1"/>
</dbReference>
<dbReference type="Proteomes" id="UP000037146">
    <property type="component" value="Unassembled WGS sequence"/>
</dbReference>
<dbReference type="Pfam" id="PF13412">
    <property type="entry name" value="HTH_24"/>
    <property type="match status" value="1"/>
</dbReference>
<evidence type="ECO:0000256" key="2">
    <source>
        <dbReference type="ARBA" id="ARBA00022777"/>
    </source>
</evidence>
<dbReference type="PATRIC" id="fig|1679170.3.peg.5436"/>
<reference evidence="5" key="1">
    <citation type="submission" date="2015-07" db="EMBL/GenBank/DDBJ databases">
        <title>Genome sequencing project for genomic taxonomy and phylogenomics of Bacillus-like bacteria.</title>
        <authorList>
            <person name="Liu B."/>
            <person name="Wang J."/>
            <person name="Zhu Y."/>
            <person name="Liu G."/>
            <person name="Chen Q."/>
            <person name="Chen Z."/>
            <person name="Lan J."/>
            <person name="Che J."/>
            <person name="Ge C."/>
            <person name="Shi H."/>
            <person name="Pan Z."/>
            <person name="Liu X."/>
        </authorList>
    </citation>
    <scope>NUCLEOTIDE SEQUENCE [LARGE SCALE GENOMIC DNA]</scope>
    <source>
        <strain evidence="5">FJAT-27997</strain>
    </source>
</reference>
<dbReference type="EMBL" id="LFZW01000002">
    <property type="protein sequence ID" value="KMY42769.1"/>
    <property type="molecule type" value="Genomic_DNA"/>
</dbReference>
<organism evidence="4 5">
    <name type="scientific">Peribacillus loiseleuriae</name>
    <dbReference type="NCBI Taxonomy" id="1679170"/>
    <lineage>
        <taxon>Bacteria</taxon>
        <taxon>Bacillati</taxon>
        <taxon>Bacillota</taxon>
        <taxon>Bacilli</taxon>
        <taxon>Bacillales</taxon>
        <taxon>Bacillaceae</taxon>
        <taxon>Peribacillus</taxon>
    </lineage>
</organism>
<proteinExistence type="predicted"/>
<keyword evidence="1" id="KW-0808">Transferase</keyword>
<protein>
    <submittedName>
        <fullName evidence="4">Sugar kinase</fullName>
    </submittedName>
</protein>
<dbReference type="AlphaFoldDB" id="A0A0K9G7R0"/>
<evidence type="ECO:0000313" key="5">
    <source>
        <dbReference type="Proteomes" id="UP000037146"/>
    </source>
</evidence>
<dbReference type="Gene3D" id="1.10.10.10">
    <property type="entry name" value="Winged helix-like DNA-binding domain superfamily/Winged helix DNA-binding domain"/>
    <property type="match status" value="1"/>
</dbReference>
<dbReference type="CDD" id="cd01941">
    <property type="entry name" value="YeiC_kinase_like"/>
    <property type="match status" value="1"/>
</dbReference>